<dbReference type="Proteomes" id="UP000225433">
    <property type="component" value="Unassembled WGS sequence"/>
</dbReference>
<dbReference type="EMBL" id="NJAI01000001">
    <property type="protein sequence ID" value="PHM57871.1"/>
    <property type="molecule type" value="Genomic_DNA"/>
</dbReference>
<dbReference type="KEGG" id="xho:A9255_15825"/>
<reference evidence="1 3" key="1">
    <citation type="submission" date="2016-06" db="EMBL/GenBank/DDBJ databases">
        <title>Bacterial characters and pathogenicity of Xenorhabdus hominickii from an entomopathogenic nematode, Steinernema monticolum.</title>
        <authorList>
            <person name="Park Y."/>
            <person name="Kim Y."/>
        </authorList>
    </citation>
    <scope>NUCLEOTIDE SEQUENCE [LARGE SCALE GENOMIC DNA]</scope>
    <source>
        <strain evidence="1 3">ANU1</strain>
    </source>
</reference>
<accession>A0A2G0QF94</accession>
<organism evidence="2 4">
    <name type="scientific">Xenorhabdus hominickii</name>
    <dbReference type="NCBI Taxonomy" id="351679"/>
    <lineage>
        <taxon>Bacteria</taxon>
        <taxon>Pseudomonadati</taxon>
        <taxon>Pseudomonadota</taxon>
        <taxon>Gammaproteobacteria</taxon>
        <taxon>Enterobacterales</taxon>
        <taxon>Morganellaceae</taxon>
        <taxon>Xenorhabdus</taxon>
    </lineage>
</organism>
<dbReference type="Proteomes" id="UP000094600">
    <property type="component" value="Chromosome"/>
</dbReference>
<proteinExistence type="predicted"/>
<evidence type="ECO:0000313" key="2">
    <source>
        <dbReference type="EMBL" id="PHM57871.1"/>
    </source>
</evidence>
<dbReference type="AlphaFoldDB" id="A0A2G0QF94"/>
<dbReference type="EMBL" id="CP016176">
    <property type="protein sequence ID" value="AOM41895.1"/>
    <property type="molecule type" value="Genomic_DNA"/>
</dbReference>
<dbReference type="RefSeq" id="WP_069317548.1">
    <property type="nucleotide sequence ID" value="NZ_CAWNQJ010000001.1"/>
</dbReference>
<keyword evidence="3" id="KW-1185">Reference proteome</keyword>
<dbReference type="OrthoDB" id="6448167at2"/>
<evidence type="ECO:0000313" key="3">
    <source>
        <dbReference type="Proteomes" id="UP000094600"/>
    </source>
</evidence>
<gene>
    <name evidence="1" type="ORF">A9255_15825</name>
    <name evidence="2" type="ORF">Xhom_00874</name>
</gene>
<name>A0A2G0QF94_XENHO</name>
<evidence type="ECO:0000313" key="1">
    <source>
        <dbReference type="EMBL" id="AOM41895.1"/>
    </source>
</evidence>
<reference evidence="2 4" key="2">
    <citation type="journal article" date="2017" name="Nat. Microbiol.">
        <title>Natural product diversity associated with the nematode symbionts Photorhabdus and Xenorhabdus.</title>
        <authorList>
            <person name="Tobias N.J."/>
            <person name="Wolff H."/>
            <person name="Djahanschiri B."/>
            <person name="Grundmann F."/>
            <person name="Kronenwerth M."/>
            <person name="Shi Y.M."/>
            <person name="Simonyi S."/>
            <person name="Grun P."/>
            <person name="Shapiro-Ilan D."/>
            <person name="Pidot S.J."/>
            <person name="Stinear T.P."/>
            <person name="Ebersberger I."/>
            <person name="Bode H.B."/>
        </authorList>
    </citation>
    <scope>NUCLEOTIDE SEQUENCE [LARGE SCALE GENOMIC DNA]</scope>
    <source>
        <strain evidence="2 4">DSM 17903</strain>
    </source>
</reference>
<evidence type="ECO:0000313" key="4">
    <source>
        <dbReference type="Proteomes" id="UP000225433"/>
    </source>
</evidence>
<sequence length="293" mass="33885">MFKPVGIKPPFEVITHQATDFKSYYLDNKTLLFNNYICGINIKIFGNQDMCMNENKIKVLQPIIYAINKIHKRVDNLSKIVRGVNVYVEEANGLLQVQWPERQDKKMYNDLKSYGVYIENPCLHINCKTMTQLHEKKSQSWLSRITNKCLGSNDVDKFGPWGVADQLYDAALSRKRKLSEPNPILSIKAIASIVHEIGHIIHEQRKESKEIFWEGKMLALKCNHIIPSKIAKQVSKYVESNNNSTEFVAEVFTGLIYEKKYSKEVLEYYKYYCGPELIDMKLPELPPGWSPST</sequence>
<protein>
    <submittedName>
        <fullName evidence="2">Uncharacterized protein</fullName>
    </submittedName>
</protein>